<dbReference type="PRINTS" id="PR00781">
    <property type="entry name" value="LIPOSIGPTASE"/>
</dbReference>
<accession>A0A117LB80</accession>
<keyword evidence="2 9" id="KW-1003">Cell membrane</keyword>
<evidence type="ECO:0000256" key="7">
    <source>
        <dbReference type="ARBA" id="ARBA00022989"/>
    </source>
</evidence>
<comment type="caution">
    <text evidence="11">The sequence shown here is derived from an EMBL/GenBank/DDBJ whole genome shotgun (WGS) entry which is preliminary data.</text>
</comment>
<keyword evidence="8 9" id="KW-0472">Membrane</keyword>
<evidence type="ECO:0000256" key="3">
    <source>
        <dbReference type="ARBA" id="ARBA00022670"/>
    </source>
</evidence>
<comment type="catalytic activity">
    <reaction evidence="9">
        <text>Release of signal peptides from bacterial membrane prolipoproteins. Hydrolyzes -Xaa-Yaa-Zaa-|-(S,diacylglyceryl)Cys-, in which Xaa is hydrophobic (preferably Leu), and Yaa (Ala or Ser) and Zaa (Gly or Ala) have small, neutral side chains.</text>
        <dbReference type="EC" id="3.4.23.36"/>
    </reaction>
</comment>
<evidence type="ECO:0000256" key="1">
    <source>
        <dbReference type="ARBA" id="ARBA00006139"/>
    </source>
</evidence>
<feature type="active site" evidence="9">
    <location>
        <position position="119"/>
    </location>
</feature>
<feature type="transmembrane region" description="Helical" evidence="9">
    <location>
        <begin position="67"/>
        <end position="86"/>
    </location>
</feature>
<dbReference type="Pfam" id="PF01252">
    <property type="entry name" value="Peptidase_A8"/>
    <property type="match status" value="1"/>
</dbReference>
<evidence type="ECO:0000256" key="2">
    <source>
        <dbReference type="ARBA" id="ARBA00022475"/>
    </source>
</evidence>
<dbReference type="UniPathway" id="UPA00665"/>
<dbReference type="GO" id="GO:0006508">
    <property type="term" value="P:proteolysis"/>
    <property type="evidence" value="ECO:0007669"/>
    <property type="project" value="UniProtKB-KW"/>
</dbReference>
<evidence type="ECO:0000256" key="8">
    <source>
        <dbReference type="ARBA" id="ARBA00023136"/>
    </source>
</evidence>
<evidence type="ECO:0000256" key="10">
    <source>
        <dbReference type="RuleBase" id="RU004181"/>
    </source>
</evidence>
<keyword evidence="11" id="KW-0449">Lipoprotein</keyword>
<gene>
    <name evidence="9" type="primary">lspA</name>
    <name evidence="11" type="ORF">XD66_1176</name>
</gene>
<dbReference type="HAMAP" id="MF_00161">
    <property type="entry name" value="LspA"/>
    <property type="match status" value="1"/>
</dbReference>
<feature type="active site" evidence="9">
    <location>
        <position position="133"/>
    </location>
</feature>
<organism evidence="11 12">
    <name type="scientific">Thermacetogenium phaeum</name>
    <dbReference type="NCBI Taxonomy" id="85874"/>
    <lineage>
        <taxon>Bacteria</taxon>
        <taxon>Bacillati</taxon>
        <taxon>Bacillota</taxon>
        <taxon>Clostridia</taxon>
        <taxon>Thermoanaerobacterales</taxon>
        <taxon>Thermoanaerobacteraceae</taxon>
        <taxon>Thermacetogenium</taxon>
    </lineage>
</organism>
<comment type="caution">
    <text evidence="9">Lacks conserved residue(s) required for the propagation of feature annotation.</text>
</comment>
<reference evidence="12" key="1">
    <citation type="journal article" date="2015" name="MBio">
        <title>Genome-Resolved Metagenomic Analysis Reveals Roles for Candidate Phyla and Other Microbial Community Members in Biogeochemical Transformations in Oil Reservoirs.</title>
        <authorList>
            <person name="Hu P."/>
            <person name="Tom L."/>
            <person name="Singh A."/>
            <person name="Thomas B.C."/>
            <person name="Baker B.J."/>
            <person name="Piceno Y.M."/>
            <person name="Andersen G.L."/>
            <person name="Banfield J.F."/>
        </authorList>
    </citation>
    <scope>NUCLEOTIDE SEQUENCE [LARGE SCALE GENOMIC DNA]</scope>
</reference>
<evidence type="ECO:0000256" key="5">
    <source>
        <dbReference type="ARBA" id="ARBA00022750"/>
    </source>
</evidence>
<proteinExistence type="inferred from homology"/>
<comment type="similarity">
    <text evidence="1 9 10">Belongs to the peptidase A8 family.</text>
</comment>
<feature type="transmembrane region" description="Helical" evidence="9">
    <location>
        <begin position="91"/>
        <end position="109"/>
    </location>
</feature>
<dbReference type="PANTHER" id="PTHR33695:SF1">
    <property type="entry name" value="LIPOPROTEIN SIGNAL PEPTIDASE"/>
    <property type="match status" value="1"/>
</dbReference>
<dbReference type="PATRIC" id="fig|85874.4.peg.598"/>
<feature type="transmembrane region" description="Helical" evidence="9">
    <location>
        <begin position="129"/>
        <end position="148"/>
    </location>
</feature>
<dbReference type="NCBIfam" id="TIGR00077">
    <property type="entry name" value="lspA"/>
    <property type="match status" value="1"/>
</dbReference>
<evidence type="ECO:0000256" key="9">
    <source>
        <dbReference type="HAMAP-Rule" id="MF_00161"/>
    </source>
</evidence>
<name>A0A117LB80_9THEO</name>
<comment type="subcellular location">
    <subcellularLocation>
        <location evidence="9">Cell membrane</location>
        <topology evidence="9">Multi-pass membrane protein</topology>
    </subcellularLocation>
</comment>
<evidence type="ECO:0000313" key="11">
    <source>
        <dbReference type="EMBL" id="KUK36113.1"/>
    </source>
</evidence>
<keyword evidence="5 9" id="KW-0064">Aspartyl protease</keyword>
<keyword evidence="7 9" id="KW-1133">Transmembrane helix</keyword>
<keyword evidence="3 9" id="KW-0645">Protease</keyword>
<sequence length="152" mass="17130">MKKEIINLAVFLTVTFAALTVDQVSKVFVVKQLRVGESLAVLPQFFHLTYIKNPGGAFGILPYRTEIFIFLAFLFIIMVLLITTFYHDNNWMLSACLGLITGGVMGNLIDRIRLGYVIDFLDFRFWPIFNAADVFITGGALLLFLLLLQSKG</sequence>
<evidence type="ECO:0000256" key="4">
    <source>
        <dbReference type="ARBA" id="ARBA00022692"/>
    </source>
</evidence>
<dbReference type="GO" id="GO:0005886">
    <property type="term" value="C:plasma membrane"/>
    <property type="evidence" value="ECO:0007669"/>
    <property type="project" value="UniProtKB-SubCell"/>
</dbReference>
<dbReference type="InterPro" id="IPR001872">
    <property type="entry name" value="Peptidase_A8"/>
</dbReference>
<protein>
    <recommendedName>
        <fullName evidence="9">Lipoprotein signal peptidase</fullName>
        <ecNumber evidence="9">3.4.23.36</ecNumber>
    </recommendedName>
    <alternativeName>
        <fullName evidence="9">Prolipoprotein signal peptidase</fullName>
    </alternativeName>
    <alternativeName>
        <fullName evidence="9">Signal peptidase II</fullName>
        <shortName evidence="9">SPase II</shortName>
    </alternativeName>
</protein>
<comment type="function">
    <text evidence="9">This protein specifically catalyzes the removal of signal peptides from prolipoproteins.</text>
</comment>
<dbReference type="EC" id="3.4.23.36" evidence="9"/>
<dbReference type="AlphaFoldDB" id="A0A117LB80"/>
<evidence type="ECO:0000313" key="12">
    <source>
        <dbReference type="Proteomes" id="UP000053326"/>
    </source>
</evidence>
<evidence type="ECO:0000256" key="6">
    <source>
        <dbReference type="ARBA" id="ARBA00022801"/>
    </source>
</evidence>
<dbReference type="PANTHER" id="PTHR33695">
    <property type="entry name" value="LIPOPROTEIN SIGNAL PEPTIDASE"/>
    <property type="match status" value="1"/>
</dbReference>
<comment type="pathway">
    <text evidence="9">Protein modification; lipoprotein biosynthesis (signal peptide cleavage).</text>
</comment>
<keyword evidence="6 9" id="KW-0378">Hydrolase</keyword>
<dbReference type="Proteomes" id="UP000053326">
    <property type="component" value="Unassembled WGS sequence"/>
</dbReference>
<dbReference type="GO" id="GO:0004190">
    <property type="term" value="F:aspartic-type endopeptidase activity"/>
    <property type="evidence" value="ECO:0007669"/>
    <property type="project" value="UniProtKB-UniRule"/>
</dbReference>
<keyword evidence="4 9" id="KW-0812">Transmembrane</keyword>
<dbReference type="EMBL" id="LGFO01000161">
    <property type="protein sequence ID" value="KUK36113.1"/>
    <property type="molecule type" value="Genomic_DNA"/>
</dbReference>